<comment type="caution">
    <text evidence="4">The sequence shown here is derived from an EMBL/GenBank/DDBJ whole genome shotgun (WGS) entry which is preliminary data.</text>
</comment>
<dbReference type="GO" id="GO:0030552">
    <property type="term" value="F:cAMP binding"/>
    <property type="evidence" value="ECO:0007669"/>
    <property type="project" value="TreeGrafter"/>
</dbReference>
<feature type="region of interest" description="Disordered" evidence="1">
    <location>
        <begin position="489"/>
        <end position="623"/>
    </location>
</feature>
<feature type="domain" description="Cyclic nucleotide-binding" evidence="2">
    <location>
        <begin position="18"/>
        <end position="116"/>
    </location>
</feature>
<dbReference type="Gene3D" id="3.40.250.10">
    <property type="entry name" value="Rhodanese-like domain"/>
    <property type="match status" value="1"/>
</dbReference>
<dbReference type="InterPro" id="IPR018490">
    <property type="entry name" value="cNMP-bd_dom_sf"/>
</dbReference>
<dbReference type="Pfam" id="PF00027">
    <property type="entry name" value="cNMP_binding"/>
    <property type="match status" value="2"/>
</dbReference>
<dbReference type="AlphaFoldDB" id="A0A831RLC8"/>
<evidence type="ECO:0000259" key="2">
    <source>
        <dbReference type="PROSITE" id="PS50042"/>
    </source>
</evidence>
<feature type="region of interest" description="Disordered" evidence="1">
    <location>
        <begin position="344"/>
        <end position="401"/>
    </location>
</feature>
<feature type="region of interest" description="Disordered" evidence="1">
    <location>
        <begin position="677"/>
        <end position="700"/>
    </location>
</feature>
<feature type="compositionally biased region" description="Basic and acidic residues" evidence="1">
    <location>
        <begin position="570"/>
        <end position="586"/>
    </location>
</feature>
<dbReference type="GO" id="GO:0004862">
    <property type="term" value="F:cAMP-dependent protein kinase inhibitor activity"/>
    <property type="evidence" value="ECO:0007669"/>
    <property type="project" value="TreeGrafter"/>
</dbReference>
<dbReference type="CDD" id="cd00038">
    <property type="entry name" value="CAP_ED"/>
    <property type="match status" value="2"/>
</dbReference>
<dbReference type="Gene3D" id="2.60.120.10">
    <property type="entry name" value="Jelly Rolls"/>
    <property type="match status" value="2"/>
</dbReference>
<dbReference type="InterPro" id="IPR000595">
    <property type="entry name" value="cNMP-bd_dom"/>
</dbReference>
<proteinExistence type="predicted"/>
<dbReference type="SUPFAM" id="SSF52821">
    <property type="entry name" value="Rhodanese/Cell cycle control phosphatase"/>
    <property type="match status" value="1"/>
</dbReference>
<feature type="compositionally biased region" description="Basic and acidic residues" evidence="1">
    <location>
        <begin position="524"/>
        <end position="549"/>
    </location>
</feature>
<dbReference type="Proteomes" id="UP000886251">
    <property type="component" value="Unassembled WGS sequence"/>
</dbReference>
<evidence type="ECO:0000313" key="4">
    <source>
        <dbReference type="EMBL" id="HEB95548.1"/>
    </source>
</evidence>
<evidence type="ECO:0000259" key="3">
    <source>
        <dbReference type="PROSITE" id="PS50206"/>
    </source>
</evidence>
<dbReference type="Pfam" id="PF00581">
    <property type="entry name" value="Rhodanese"/>
    <property type="match status" value="1"/>
</dbReference>
<feature type="compositionally biased region" description="Basic and acidic residues" evidence="1">
    <location>
        <begin position="506"/>
        <end position="517"/>
    </location>
</feature>
<feature type="non-terminal residue" evidence="4">
    <location>
        <position position="752"/>
    </location>
</feature>
<reference evidence="4" key="1">
    <citation type="journal article" date="2020" name="mSystems">
        <title>Genome- and Community-Level Interaction Insights into Carbon Utilization and Element Cycling Functions of Hydrothermarchaeota in Hydrothermal Sediment.</title>
        <authorList>
            <person name="Zhou Z."/>
            <person name="Liu Y."/>
            <person name="Xu W."/>
            <person name="Pan J."/>
            <person name="Luo Z.H."/>
            <person name="Li M."/>
        </authorList>
    </citation>
    <scope>NUCLEOTIDE SEQUENCE [LARGE SCALE GENOMIC DNA]</scope>
    <source>
        <strain evidence="4">HyVt-443</strain>
    </source>
</reference>
<dbReference type="CDD" id="cd00158">
    <property type="entry name" value="RHOD"/>
    <property type="match status" value="1"/>
</dbReference>
<dbReference type="SMART" id="SM00450">
    <property type="entry name" value="RHOD"/>
    <property type="match status" value="1"/>
</dbReference>
<dbReference type="Gene3D" id="1.10.287.1490">
    <property type="match status" value="1"/>
</dbReference>
<dbReference type="SMART" id="SM00100">
    <property type="entry name" value="cNMP"/>
    <property type="match status" value="2"/>
</dbReference>
<evidence type="ECO:0000256" key="1">
    <source>
        <dbReference type="SAM" id="MobiDB-lite"/>
    </source>
</evidence>
<dbReference type="InterPro" id="IPR036873">
    <property type="entry name" value="Rhodanese-like_dom_sf"/>
</dbReference>
<dbReference type="EMBL" id="DRKP01000047">
    <property type="protein sequence ID" value="HEB95548.1"/>
    <property type="molecule type" value="Genomic_DNA"/>
</dbReference>
<protein>
    <submittedName>
        <fullName evidence="4">Cyclic nucleotide-binding domain-containing protein</fullName>
    </submittedName>
</protein>
<feature type="compositionally biased region" description="Basic and acidic residues" evidence="1">
    <location>
        <begin position="686"/>
        <end position="700"/>
    </location>
</feature>
<dbReference type="InterPro" id="IPR001763">
    <property type="entry name" value="Rhodanese-like_dom"/>
</dbReference>
<accession>A0A831RLC8</accession>
<feature type="compositionally biased region" description="Basic and acidic residues" evidence="1">
    <location>
        <begin position="595"/>
        <end position="613"/>
    </location>
</feature>
<dbReference type="PANTHER" id="PTHR11635:SF152">
    <property type="entry name" value="CAMP-DEPENDENT PROTEIN KINASE TYPE I REGULATORY SUBUNIT-RELATED"/>
    <property type="match status" value="1"/>
</dbReference>
<dbReference type="GO" id="GO:0005952">
    <property type="term" value="C:cAMP-dependent protein kinase complex"/>
    <property type="evidence" value="ECO:0007669"/>
    <property type="project" value="InterPro"/>
</dbReference>
<feature type="domain" description="Cyclic nucleotide-binding" evidence="2">
    <location>
        <begin position="146"/>
        <end position="248"/>
    </location>
</feature>
<sequence length="752" mass="83869">MAVAPKRNALEILARLVPLNTLGEGELKELLDSAEFDKLKKGAVLFEEGDTASLNIYLLSGKVALLAGKQEMDVVDARDDTARFPLAHQLPRKFTAIARTRVEMVRIDNRRLGELIARASQSSYEVSAVDSDAPDDWMSQLLQLPVFQQLPPANIQRVIMGMEEVELEQDDEIFHQGDPGDSFYMINRGQCRITRVGIDGEEELARLGPGDSFGEESLLSGRPRAGTATMLSDGVLVRLQKGRFMEYVVEPLFRRVGYREALGQVDQGALWLDVRPPSRFEQSHLPSSLNLPLSSLRYQASSLDPERSYIVCGDAGGDDVVAAYLLLGQGLKVSLLEGGVPATDGPDAKTTGGGDVVPLHGTGANGADRKEEPEQPPQQQPDRSQAPAGGESRSLEELEQELGQARERLQQLEQERTADDSREQLAAALRENEALQAELQRRAETLKGLNAEKETAEACLADLEQTIEDLQGQLAEGRGQGKELKRLQQALEQEQEKRQRAAQQAERLEQEQARTGRELAAAEQRAEELQQRLAEAERAAAERDGEAGELRQSLQRACQEREAAVAAHQSLERERDQAAEAAERLQDQLQQAQQEAERLREREAAQESDRRAAEQALSEATDRIRELETALERQQAEAAQAVAEQQELKRTLERQQEELQRLARIEQQLQASVERMEELESQLAADEQRSADWQRQREQWQQREQELAAEVARLAAEKEQAEAGRQSADEALERQRQELEGRVRDGEESLAA</sequence>
<gene>
    <name evidence="4" type="ORF">ENI96_03840</name>
</gene>
<dbReference type="GO" id="GO:0005829">
    <property type="term" value="C:cytosol"/>
    <property type="evidence" value="ECO:0007669"/>
    <property type="project" value="TreeGrafter"/>
</dbReference>
<organism evidence="4">
    <name type="scientific">Sedimenticola thiotaurini</name>
    <dbReference type="NCBI Taxonomy" id="1543721"/>
    <lineage>
        <taxon>Bacteria</taxon>
        <taxon>Pseudomonadati</taxon>
        <taxon>Pseudomonadota</taxon>
        <taxon>Gammaproteobacteria</taxon>
        <taxon>Chromatiales</taxon>
        <taxon>Sedimenticolaceae</taxon>
        <taxon>Sedimenticola</taxon>
    </lineage>
</organism>
<dbReference type="SUPFAM" id="SSF51206">
    <property type="entry name" value="cAMP-binding domain-like"/>
    <property type="match status" value="2"/>
</dbReference>
<dbReference type="GO" id="GO:0034236">
    <property type="term" value="F:protein kinase A catalytic subunit binding"/>
    <property type="evidence" value="ECO:0007669"/>
    <property type="project" value="TreeGrafter"/>
</dbReference>
<dbReference type="PANTHER" id="PTHR11635">
    <property type="entry name" value="CAMP-DEPENDENT PROTEIN KINASE REGULATORY CHAIN"/>
    <property type="match status" value="1"/>
</dbReference>
<dbReference type="PROSITE" id="PS50206">
    <property type="entry name" value="RHODANESE_3"/>
    <property type="match status" value="1"/>
</dbReference>
<dbReference type="InterPro" id="IPR014710">
    <property type="entry name" value="RmlC-like_jellyroll"/>
</dbReference>
<feature type="region of interest" description="Disordered" evidence="1">
    <location>
        <begin position="715"/>
        <end position="752"/>
    </location>
</feature>
<name>A0A831RLC8_9GAMM</name>
<dbReference type="InterPro" id="IPR050503">
    <property type="entry name" value="cAMP-dep_PK_reg_su-like"/>
</dbReference>
<dbReference type="PROSITE" id="PS50042">
    <property type="entry name" value="CNMP_BINDING_3"/>
    <property type="match status" value="2"/>
</dbReference>
<feature type="domain" description="Rhodanese" evidence="3">
    <location>
        <begin position="265"/>
        <end position="349"/>
    </location>
</feature>